<dbReference type="EMBL" id="CM002876">
    <property type="protein sequence ID" value="KFK28334.1"/>
    <property type="molecule type" value="Genomic_DNA"/>
</dbReference>
<dbReference type="PANTHER" id="PTHR10334">
    <property type="entry name" value="CYSTEINE-RICH SECRETORY PROTEIN-RELATED"/>
    <property type="match status" value="1"/>
</dbReference>
<dbReference type="Proteomes" id="UP000029120">
    <property type="component" value="Chromosome 8"/>
</dbReference>
<dbReference type="OMA" id="WSIMLAN"/>
<dbReference type="InterPro" id="IPR001283">
    <property type="entry name" value="CRISP-related"/>
</dbReference>
<feature type="signal peptide" evidence="1">
    <location>
        <begin position="1"/>
        <end position="20"/>
    </location>
</feature>
<protein>
    <recommendedName>
        <fullName evidence="2">SCP domain-containing protein</fullName>
    </recommendedName>
</protein>
<dbReference type="eggNOG" id="KOG3017">
    <property type="taxonomic scope" value="Eukaryota"/>
</dbReference>
<reference evidence="4" key="1">
    <citation type="journal article" date="2015" name="Nat. Plants">
        <title>Genome expansion of Arabis alpina linked with retrotransposition and reduced symmetric DNA methylation.</title>
        <authorList>
            <person name="Willing E.M."/>
            <person name="Rawat V."/>
            <person name="Mandakova T."/>
            <person name="Maumus F."/>
            <person name="James G.V."/>
            <person name="Nordstroem K.J."/>
            <person name="Becker C."/>
            <person name="Warthmann N."/>
            <person name="Chica C."/>
            <person name="Szarzynska B."/>
            <person name="Zytnicki M."/>
            <person name="Albani M.C."/>
            <person name="Kiefer C."/>
            <person name="Bergonzi S."/>
            <person name="Castaings L."/>
            <person name="Mateos J.L."/>
            <person name="Berns M.C."/>
            <person name="Bujdoso N."/>
            <person name="Piofczyk T."/>
            <person name="de Lorenzo L."/>
            <person name="Barrero-Sicilia C."/>
            <person name="Mateos I."/>
            <person name="Piednoel M."/>
            <person name="Hagmann J."/>
            <person name="Chen-Min-Tao R."/>
            <person name="Iglesias-Fernandez R."/>
            <person name="Schuster S.C."/>
            <person name="Alonso-Blanco C."/>
            <person name="Roudier F."/>
            <person name="Carbonero P."/>
            <person name="Paz-Ares J."/>
            <person name="Davis S.J."/>
            <person name="Pecinka A."/>
            <person name="Quesneville H."/>
            <person name="Colot V."/>
            <person name="Lysak M.A."/>
            <person name="Weigel D."/>
            <person name="Coupland G."/>
            <person name="Schneeberger K."/>
        </authorList>
    </citation>
    <scope>NUCLEOTIDE SEQUENCE [LARGE SCALE GENOMIC DNA]</scope>
    <source>
        <strain evidence="4">cv. Pajares</strain>
    </source>
</reference>
<feature type="domain" description="SCP" evidence="2">
    <location>
        <begin position="35"/>
        <end position="186"/>
    </location>
</feature>
<evidence type="ECO:0000313" key="3">
    <source>
        <dbReference type="EMBL" id="KFK28334.1"/>
    </source>
</evidence>
<dbReference type="InterPro" id="IPR035940">
    <property type="entry name" value="CAP_sf"/>
</dbReference>
<feature type="chain" id="PRO_5001821926" description="SCP domain-containing protein" evidence="1">
    <location>
        <begin position="21"/>
        <end position="190"/>
    </location>
</feature>
<sequence length="190" mass="21715">MAITHHIIILVSLLVISVSAVTPPAKLKPTQTVPVLAEDFTNEHNKVRATFGIPPLVWSQTLEAAAIRLARYQRNQRQCAFASPKDPGKYGVNQLIIQQSVLRLVTPSEAVRFWVNQRTFYDYESNTCESDHWCNNYLQIVWRDTKEVGCAQVRCAKESTVFFFWKKKESSLLTICLYNPPGNVLDQKPY</sequence>
<evidence type="ECO:0000256" key="1">
    <source>
        <dbReference type="SAM" id="SignalP"/>
    </source>
</evidence>
<dbReference type="PRINTS" id="PR00837">
    <property type="entry name" value="V5TPXLIKE"/>
</dbReference>
<dbReference type="FunFam" id="3.40.33.10:FF:000004">
    <property type="entry name" value="CAP, cysteine-rich secretory protein, antigen 5"/>
    <property type="match status" value="1"/>
</dbReference>
<dbReference type="InterPro" id="IPR014044">
    <property type="entry name" value="CAP_dom"/>
</dbReference>
<dbReference type="SMART" id="SM00198">
    <property type="entry name" value="SCP"/>
    <property type="match status" value="1"/>
</dbReference>
<organism evidence="3 4">
    <name type="scientific">Arabis alpina</name>
    <name type="common">Alpine rock-cress</name>
    <dbReference type="NCBI Taxonomy" id="50452"/>
    <lineage>
        <taxon>Eukaryota</taxon>
        <taxon>Viridiplantae</taxon>
        <taxon>Streptophyta</taxon>
        <taxon>Embryophyta</taxon>
        <taxon>Tracheophyta</taxon>
        <taxon>Spermatophyta</taxon>
        <taxon>Magnoliopsida</taxon>
        <taxon>eudicotyledons</taxon>
        <taxon>Gunneridae</taxon>
        <taxon>Pentapetalae</taxon>
        <taxon>rosids</taxon>
        <taxon>malvids</taxon>
        <taxon>Brassicales</taxon>
        <taxon>Brassicaceae</taxon>
        <taxon>Arabideae</taxon>
        <taxon>Arabis</taxon>
    </lineage>
</organism>
<accession>A0A087GEN2</accession>
<proteinExistence type="predicted"/>
<dbReference type="AlphaFoldDB" id="A0A087GEN2"/>
<dbReference type="SUPFAM" id="SSF55797">
    <property type="entry name" value="PR-1-like"/>
    <property type="match status" value="1"/>
</dbReference>
<gene>
    <name evidence="3" type="ordered locus">AALP_Aa8g502500</name>
</gene>
<keyword evidence="1" id="KW-0732">Signal</keyword>
<dbReference type="Pfam" id="PF00188">
    <property type="entry name" value="CAP"/>
    <property type="match status" value="1"/>
</dbReference>
<dbReference type="Gramene" id="KFK28334">
    <property type="protein sequence ID" value="KFK28334"/>
    <property type="gene ID" value="AALP_AA8G502500"/>
</dbReference>
<dbReference type="Gene3D" id="3.40.33.10">
    <property type="entry name" value="CAP"/>
    <property type="match status" value="1"/>
</dbReference>
<dbReference type="OrthoDB" id="337038at2759"/>
<name>A0A087GEN2_ARAAL</name>
<keyword evidence="4" id="KW-1185">Reference proteome</keyword>
<evidence type="ECO:0000313" key="4">
    <source>
        <dbReference type="Proteomes" id="UP000029120"/>
    </source>
</evidence>
<evidence type="ECO:0000259" key="2">
    <source>
        <dbReference type="SMART" id="SM00198"/>
    </source>
</evidence>